<evidence type="ECO:0000259" key="4">
    <source>
        <dbReference type="Pfam" id="PF17919"/>
    </source>
</evidence>
<dbReference type="CDD" id="cd09274">
    <property type="entry name" value="RNase_HI_RT_Ty3"/>
    <property type="match status" value="1"/>
</dbReference>
<sequence length="341" mass="37626">MGVARGPGAQKGRYHQVLRRLSAGKRLYGYGRLSDAPSRRVARPDLRGSFSDHGGSVQGVLADSPCRGGDPEVGLHHPVRPVPVSSHAFGMKNAPATFQRLIDRLLDGLQGFACAYLDDIAIYSQTWEEHLEHVGTVLGRIRDANLTLKPEKCKVGMAEVQYLGHRVGCGIQRPEPAKIEAILDWPTPVTKTQVLAFLGTAGYYRKFVPHYSDLAKPLTDLTKKSLPRQVLWSPECEQAFRQLKAALTQAPLLAAPNYNKRFIVHTDASMFGLGAVLSQVGDDGGDHPVAFISRKLLPREVGYAAVEKECLALVWALRKLQPYVYGRSFTVMTDHNPLVWL</sequence>
<keyword evidence="6" id="KW-1185">Reference proteome</keyword>
<dbReference type="GO" id="GO:0004523">
    <property type="term" value="F:RNA-DNA hybrid ribonuclease activity"/>
    <property type="evidence" value="ECO:0007669"/>
    <property type="project" value="UniProtKB-EC"/>
</dbReference>
<dbReference type="InterPro" id="IPR043502">
    <property type="entry name" value="DNA/RNA_pol_sf"/>
</dbReference>
<dbReference type="PANTHER" id="PTHR33064:SF29">
    <property type="entry name" value="PEPTIDASE A2 DOMAIN-CONTAINING PROTEIN-RELATED"/>
    <property type="match status" value="1"/>
</dbReference>
<dbReference type="Gene3D" id="3.30.70.270">
    <property type="match status" value="2"/>
</dbReference>
<dbReference type="PANTHER" id="PTHR33064">
    <property type="entry name" value="POL PROTEIN"/>
    <property type="match status" value="1"/>
</dbReference>
<dbReference type="FunFam" id="3.10.20.370:FF:000001">
    <property type="entry name" value="Retrovirus-related Pol polyprotein from transposon 17.6-like protein"/>
    <property type="match status" value="1"/>
</dbReference>
<dbReference type="GeneTree" id="ENSGT01100000263500"/>
<name>A0A8C5WEQ6_9ANUR</name>
<dbReference type="OrthoDB" id="6761011at2759"/>
<evidence type="ECO:0000259" key="3">
    <source>
        <dbReference type="Pfam" id="PF00078"/>
    </source>
</evidence>
<protein>
    <recommendedName>
        <fullName evidence="2">ribonuclease H</fullName>
        <ecNumber evidence="2">3.1.26.4</ecNumber>
    </recommendedName>
</protein>
<evidence type="ECO:0000256" key="1">
    <source>
        <dbReference type="ARBA" id="ARBA00010879"/>
    </source>
</evidence>
<reference evidence="5" key="2">
    <citation type="submission" date="2025-09" db="UniProtKB">
        <authorList>
            <consortium name="Ensembl"/>
        </authorList>
    </citation>
    <scope>IDENTIFICATION</scope>
</reference>
<dbReference type="Pfam" id="PF00078">
    <property type="entry name" value="RVT_1"/>
    <property type="match status" value="1"/>
</dbReference>
<feature type="domain" description="Reverse transcriptase" evidence="3">
    <location>
        <begin position="89"/>
        <end position="166"/>
    </location>
</feature>
<dbReference type="FunFam" id="3.30.70.270:FF:000020">
    <property type="entry name" value="Transposon Tf2-6 polyprotein-like Protein"/>
    <property type="match status" value="1"/>
</dbReference>
<dbReference type="InterPro" id="IPR000477">
    <property type="entry name" value="RT_dom"/>
</dbReference>
<evidence type="ECO:0000313" key="5">
    <source>
        <dbReference type="Ensembl" id="ENSLLEP00000032832.1"/>
    </source>
</evidence>
<reference evidence="5" key="1">
    <citation type="submission" date="2025-08" db="UniProtKB">
        <authorList>
            <consortium name="Ensembl"/>
        </authorList>
    </citation>
    <scope>IDENTIFICATION</scope>
</reference>
<dbReference type="InterPro" id="IPR051320">
    <property type="entry name" value="Viral_Replic_Matur_Polypro"/>
</dbReference>
<evidence type="ECO:0000256" key="2">
    <source>
        <dbReference type="ARBA" id="ARBA00012180"/>
    </source>
</evidence>
<dbReference type="FunFam" id="3.30.70.270:FF:000003">
    <property type="entry name" value="Transposon Ty3-G Gag-Pol polyprotein"/>
    <property type="match status" value="1"/>
</dbReference>
<dbReference type="Proteomes" id="UP000694569">
    <property type="component" value="Unplaced"/>
</dbReference>
<dbReference type="InterPro" id="IPR043128">
    <property type="entry name" value="Rev_trsase/Diguanyl_cyclase"/>
</dbReference>
<proteinExistence type="inferred from homology"/>
<dbReference type="Pfam" id="PF17919">
    <property type="entry name" value="RT_RNaseH_2"/>
    <property type="match status" value="1"/>
</dbReference>
<dbReference type="Ensembl" id="ENSLLET00000034095.1">
    <property type="protein sequence ID" value="ENSLLEP00000032832.1"/>
    <property type="gene ID" value="ENSLLEG00000020807.1"/>
</dbReference>
<dbReference type="EC" id="3.1.26.4" evidence="2"/>
<dbReference type="SUPFAM" id="SSF56672">
    <property type="entry name" value="DNA/RNA polymerases"/>
    <property type="match status" value="1"/>
</dbReference>
<evidence type="ECO:0000313" key="6">
    <source>
        <dbReference type="Proteomes" id="UP000694569"/>
    </source>
</evidence>
<dbReference type="CDD" id="cd01647">
    <property type="entry name" value="RT_LTR"/>
    <property type="match status" value="1"/>
</dbReference>
<comment type="similarity">
    <text evidence="1">Belongs to the beta type-B retroviral polymerase family. HERV class-II K(HML-2) pol subfamily.</text>
</comment>
<dbReference type="InterPro" id="IPR041577">
    <property type="entry name" value="RT_RNaseH_2"/>
</dbReference>
<feature type="domain" description="Reverse transcriptase/retrotransposon-derived protein RNase H-like" evidence="4">
    <location>
        <begin position="232"/>
        <end position="331"/>
    </location>
</feature>
<dbReference type="AlphaFoldDB" id="A0A8C5WEQ6"/>
<organism evidence="5 6">
    <name type="scientific">Leptobrachium leishanense</name>
    <name type="common">Leishan spiny toad</name>
    <dbReference type="NCBI Taxonomy" id="445787"/>
    <lineage>
        <taxon>Eukaryota</taxon>
        <taxon>Metazoa</taxon>
        <taxon>Chordata</taxon>
        <taxon>Craniata</taxon>
        <taxon>Vertebrata</taxon>
        <taxon>Euteleostomi</taxon>
        <taxon>Amphibia</taxon>
        <taxon>Batrachia</taxon>
        <taxon>Anura</taxon>
        <taxon>Pelobatoidea</taxon>
        <taxon>Megophryidae</taxon>
        <taxon>Leptobrachium</taxon>
    </lineage>
</organism>
<accession>A0A8C5WEQ6</accession>